<proteinExistence type="predicted"/>
<dbReference type="Gene3D" id="1.10.287.950">
    <property type="entry name" value="Methyl-accepting chemotaxis protein"/>
    <property type="match status" value="1"/>
</dbReference>
<protein>
    <recommendedName>
        <fullName evidence="3">Methyl-accepting transducer domain-containing protein</fullName>
    </recommendedName>
</protein>
<evidence type="ECO:0000313" key="5">
    <source>
        <dbReference type="Proteomes" id="UP001185028"/>
    </source>
</evidence>
<dbReference type="SMART" id="SM00283">
    <property type="entry name" value="MA"/>
    <property type="match status" value="1"/>
</dbReference>
<evidence type="ECO:0000256" key="2">
    <source>
        <dbReference type="PROSITE-ProRule" id="PRU00284"/>
    </source>
</evidence>
<organism evidence="4 5">
    <name type="scientific">Paenibacillus hunanensis</name>
    <dbReference type="NCBI Taxonomy" id="539262"/>
    <lineage>
        <taxon>Bacteria</taxon>
        <taxon>Bacillati</taxon>
        <taxon>Bacillota</taxon>
        <taxon>Bacilli</taxon>
        <taxon>Bacillales</taxon>
        <taxon>Paenibacillaceae</taxon>
        <taxon>Paenibacillus</taxon>
    </lineage>
</organism>
<dbReference type="PANTHER" id="PTHR32089:SF112">
    <property type="entry name" value="LYSOZYME-LIKE PROTEIN-RELATED"/>
    <property type="match status" value="1"/>
</dbReference>
<name>A0ABU1J3X0_9BACL</name>
<reference evidence="4 5" key="1">
    <citation type="submission" date="2023-07" db="EMBL/GenBank/DDBJ databases">
        <title>Genomic Encyclopedia of Type Strains, Phase IV (KMG-IV): sequencing the most valuable type-strain genomes for metagenomic binning, comparative biology and taxonomic classification.</title>
        <authorList>
            <person name="Goeker M."/>
        </authorList>
    </citation>
    <scope>NUCLEOTIDE SEQUENCE [LARGE SCALE GENOMIC DNA]</scope>
    <source>
        <strain evidence="4 5">DSM 22170</strain>
    </source>
</reference>
<dbReference type="PROSITE" id="PS50111">
    <property type="entry name" value="CHEMOTAXIS_TRANSDUC_2"/>
    <property type="match status" value="1"/>
</dbReference>
<accession>A0ABU1J3X0</accession>
<keyword evidence="5" id="KW-1185">Reference proteome</keyword>
<sequence>MTQQGYGKSDAKAIENVSIVDMVIESMKYFEHVVGDDLMLGVTDLHEFKYYKPAKELDLGLRPGTPIAKDDPNLNNALKNGVITVNRVPASAYGFELDATSVPLKDSHGNIVGAIASAYTLQHNTFMANVTVDIESISKQLSDMVQLLAAQSQQLSATASQIQANTGKAVENSKEVNQVTGFIREISEQTNLLGLNAAIEAARVGEAGAGFGVVASEVRKLSVDTKNATQNIESSLGSVQQSILQMEREISAVADSSTEQARLVNEFSELVDKLNSVSHDFKNFMEVFLNSRL</sequence>
<dbReference type="SUPFAM" id="SSF58104">
    <property type="entry name" value="Methyl-accepting chemotaxis protein (MCP) signaling domain"/>
    <property type="match status" value="1"/>
</dbReference>
<feature type="domain" description="Methyl-accepting transducer" evidence="3">
    <location>
        <begin position="171"/>
        <end position="293"/>
    </location>
</feature>
<evidence type="ECO:0000256" key="1">
    <source>
        <dbReference type="ARBA" id="ARBA00023224"/>
    </source>
</evidence>
<evidence type="ECO:0000259" key="3">
    <source>
        <dbReference type="PROSITE" id="PS50111"/>
    </source>
</evidence>
<dbReference type="PANTHER" id="PTHR32089">
    <property type="entry name" value="METHYL-ACCEPTING CHEMOTAXIS PROTEIN MCPB"/>
    <property type="match status" value="1"/>
</dbReference>
<dbReference type="InterPro" id="IPR004089">
    <property type="entry name" value="MCPsignal_dom"/>
</dbReference>
<dbReference type="Pfam" id="PF00015">
    <property type="entry name" value="MCPsignal"/>
    <property type="match status" value="1"/>
</dbReference>
<dbReference type="Proteomes" id="UP001185028">
    <property type="component" value="Unassembled WGS sequence"/>
</dbReference>
<keyword evidence="1 2" id="KW-0807">Transducer</keyword>
<dbReference type="EMBL" id="JAVDQH010000012">
    <property type="protein sequence ID" value="MDR6245153.1"/>
    <property type="molecule type" value="Genomic_DNA"/>
</dbReference>
<dbReference type="RefSeq" id="WP_188776548.1">
    <property type="nucleotide sequence ID" value="NZ_BMMB01000007.1"/>
</dbReference>
<comment type="caution">
    <text evidence="4">The sequence shown here is derived from an EMBL/GenBank/DDBJ whole genome shotgun (WGS) entry which is preliminary data.</text>
</comment>
<gene>
    <name evidence="4" type="ORF">JOC58_003052</name>
</gene>
<evidence type="ECO:0000313" key="4">
    <source>
        <dbReference type="EMBL" id="MDR6245153.1"/>
    </source>
</evidence>